<name>A0A9D1TV05_9GAMM</name>
<gene>
    <name evidence="1" type="ORF">H9889_07855</name>
</gene>
<organism evidence="1 2">
    <name type="scientific">Candidatus Ignatzschineria merdigallinarum</name>
    <dbReference type="NCBI Taxonomy" id="2838621"/>
    <lineage>
        <taxon>Bacteria</taxon>
        <taxon>Pseudomonadati</taxon>
        <taxon>Pseudomonadota</taxon>
        <taxon>Gammaproteobacteria</taxon>
        <taxon>Cardiobacteriales</taxon>
        <taxon>Ignatzschineriaceae</taxon>
        <taxon>Ignatzschineria</taxon>
    </lineage>
</organism>
<comment type="caution">
    <text evidence="1">The sequence shown here is derived from an EMBL/GenBank/DDBJ whole genome shotgun (WGS) entry which is preliminary data.</text>
</comment>
<reference evidence="1" key="2">
    <citation type="submission" date="2021-04" db="EMBL/GenBank/DDBJ databases">
        <authorList>
            <person name="Gilroy R."/>
        </authorList>
    </citation>
    <scope>NUCLEOTIDE SEQUENCE</scope>
    <source>
        <strain evidence="1">CHK160-9182</strain>
    </source>
</reference>
<accession>A0A9D1TV05</accession>
<proteinExistence type="predicted"/>
<dbReference type="InterPro" id="IPR006748">
    <property type="entry name" value="NH2Glyco/OHUrea_AB-resist_kin"/>
</dbReference>
<dbReference type="InterPro" id="IPR011009">
    <property type="entry name" value="Kinase-like_dom_sf"/>
</dbReference>
<evidence type="ECO:0000313" key="2">
    <source>
        <dbReference type="Proteomes" id="UP000823934"/>
    </source>
</evidence>
<dbReference type="Pfam" id="PF04655">
    <property type="entry name" value="APH_6_hur"/>
    <property type="match status" value="1"/>
</dbReference>
<sequence length="276" mass="31863">MPLEIEKYVKLWRLTALSEPMMTATSILQKVWDESGDIRMLKVTADADEMRGIDQLKVWSAFQNSAVAHVFKEDYHAVLLEYAQGSRSLLPAALHKVTHLQSSKKLAHIVYQLHQTVPEVFCGLRTLENVLDGLLLGVFDSQLLQKAQNIAKELLISSTSNVPLHGDAHHNNMLYFSGNQLRAIDPKGFQGEHYFDYLPIFINPDLGDIRMDKSLFEEKLQWLCHHRSFLLERMRLMQWIFVGAALSVVWFLEDQFLYEADQQLRLLQWIIDEGLL</sequence>
<evidence type="ECO:0008006" key="3">
    <source>
        <dbReference type="Google" id="ProtNLM"/>
    </source>
</evidence>
<dbReference type="GO" id="GO:0016773">
    <property type="term" value="F:phosphotransferase activity, alcohol group as acceptor"/>
    <property type="evidence" value="ECO:0007669"/>
    <property type="project" value="InterPro"/>
</dbReference>
<dbReference type="GO" id="GO:0019748">
    <property type="term" value="P:secondary metabolic process"/>
    <property type="evidence" value="ECO:0007669"/>
    <property type="project" value="InterPro"/>
</dbReference>
<dbReference type="AlphaFoldDB" id="A0A9D1TV05"/>
<dbReference type="SUPFAM" id="SSF56112">
    <property type="entry name" value="Protein kinase-like (PK-like)"/>
    <property type="match status" value="1"/>
</dbReference>
<dbReference type="EMBL" id="DXHP01000174">
    <property type="protein sequence ID" value="HIW07220.1"/>
    <property type="molecule type" value="Genomic_DNA"/>
</dbReference>
<reference evidence="1" key="1">
    <citation type="journal article" date="2021" name="PeerJ">
        <title>Extensive microbial diversity within the chicken gut microbiome revealed by metagenomics and culture.</title>
        <authorList>
            <person name="Gilroy R."/>
            <person name="Ravi A."/>
            <person name="Getino M."/>
            <person name="Pursley I."/>
            <person name="Horton D.L."/>
            <person name="Alikhan N.F."/>
            <person name="Baker D."/>
            <person name="Gharbi K."/>
            <person name="Hall N."/>
            <person name="Watson M."/>
            <person name="Adriaenssens E.M."/>
            <person name="Foster-Nyarko E."/>
            <person name="Jarju S."/>
            <person name="Secka A."/>
            <person name="Antonio M."/>
            <person name="Oren A."/>
            <person name="Chaudhuri R.R."/>
            <person name="La Ragione R."/>
            <person name="Hildebrand F."/>
            <person name="Pallen M.J."/>
        </authorList>
    </citation>
    <scope>NUCLEOTIDE SEQUENCE</scope>
    <source>
        <strain evidence="1">CHK160-9182</strain>
    </source>
</reference>
<evidence type="ECO:0000313" key="1">
    <source>
        <dbReference type="EMBL" id="HIW07220.1"/>
    </source>
</evidence>
<dbReference type="Proteomes" id="UP000823934">
    <property type="component" value="Unassembled WGS sequence"/>
</dbReference>
<protein>
    <recommendedName>
        <fullName evidence="3">Aminoglycoside/hydroxyurea antibiotic resistance kinase</fullName>
    </recommendedName>
</protein>